<dbReference type="AlphaFoldDB" id="A0AAV4T3A1"/>
<evidence type="ECO:0000313" key="2">
    <source>
        <dbReference type="Proteomes" id="UP001054837"/>
    </source>
</evidence>
<reference evidence="1 2" key="1">
    <citation type="submission" date="2021-06" db="EMBL/GenBank/DDBJ databases">
        <title>Caerostris darwini draft genome.</title>
        <authorList>
            <person name="Kono N."/>
            <person name="Arakawa K."/>
        </authorList>
    </citation>
    <scope>NUCLEOTIDE SEQUENCE [LARGE SCALE GENOMIC DNA]</scope>
</reference>
<keyword evidence="2" id="KW-1185">Reference proteome</keyword>
<protein>
    <submittedName>
        <fullName evidence="1">Uncharacterized protein</fullName>
    </submittedName>
</protein>
<sequence>MGLARVRLDKVGGDMTPESNILDRHQCGKAVPVPPAVPFSSAETWIEDLPSALEDSSVPPIYQIPPLWRPMPWSQRNFF</sequence>
<gene>
    <name evidence="1" type="ORF">CDAR_271431</name>
</gene>
<accession>A0AAV4T3A1</accession>
<organism evidence="1 2">
    <name type="scientific">Caerostris darwini</name>
    <dbReference type="NCBI Taxonomy" id="1538125"/>
    <lineage>
        <taxon>Eukaryota</taxon>
        <taxon>Metazoa</taxon>
        <taxon>Ecdysozoa</taxon>
        <taxon>Arthropoda</taxon>
        <taxon>Chelicerata</taxon>
        <taxon>Arachnida</taxon>
        <taxon>Araneae</taxon>
        <taxon>Araneomorphae</taxon>
        <taxon>Entelegynae</taxon>
        <taxon>Araneoidea</taxon>
        <taxon>Araneidae</taxon>
        <taxon>Caerostris</taxon>
    </lineage>
</organism>
<name>A0AAV4T3A1_9ARAC</name>
<dbReference type="Proteomes" id="UP001054837">
    <property type="component" value="Unassembled WGS sequence"/>
</dbReference>
<dbReference type="EMBL" id="BPLQ01008836">
    <property type="protein sequence ID" value="GIY39684.1"/>
    <property type="molecule type" value="Genomic_DNA"/>
</dbReference>
<evidence type="ECO:0000313" key="1">
    <source>
        <dbReference type="EMBL" id="GIY39684.1"/>
    </source>
</evidence>
<comment type="caution">
    <text evidence="1">The sequence shown here is derived from an EMBL/GenBank/DDBJ whole genome shotgun (WGS) entry which is preliminary data.</text>
</comment>
<proteinExistence type="predicted"/>